<evidence type="ECO:0000313" key="2">
    <source>
        <dbReference type="EMBL" id="KIJ09063.1"/>
    </source>
</evidence>
<organism evidence="2 3">
    <name type="scientific">Paxillus involutus ATCC 200175</name>
    <dbReference type="NCBI Taxonomy" id="664439"/>
    <lineage>
        <taxon>Eukaryota</taxon>
        <taxon>Fungi</taxon>
        <taxon>Dikarya</taxon>
        <taxon>Basidiomycota</taxon>
        <taxon>Agaricomycotina</taxon>
        <taxon>Agaricomycetes</taxon>
        <taxon>Agaricomycetidae</taxon>
        <taxon>Boletales</taxon>
        <taxon>Paxilineae</taxon>
        <taxon>Paxillaceae</taxon>
        <taxon>Paxillus</taxon>
    </lineage>
</organism>
<reference evidence="2 3" key="1">
    <citation type="submission" date="2014-06" db="EMBL/GenBank/DDBJ databases">
        <authorList>
            <consortium name="DOE Joint Genome Institute"/>
            <person name="Kuo A."/>
            <person name="Kohler A."/>
            <person name="Nagy L.G."/>
            <person name="Floudas D."/>
            <person name="Copeland A."/>
            <person name="Barry K.W."/>
            <person name="Cichocki N."/>
            <person name="Veneault-Fourrey C."/>
            <person name="LaButti K."/>
            <person name="Lindquist E.A."/>
            <person name="Lipzen A."/>
            <person name="Lundell T."/>
            <person name="Morin E."/>
            <person name="Murat C."/>
            <person name="Sun H."/>
            <person name="Tunlid A."/>
            <person name="Henrissat B."/>
            <person name="Grigoriev I.V."/>
            <person name="Hibbett D.S."/>
            <person name="Martin F."/>
            <person name="Nordberg H.P."/>
            <person name="Cantor M.N."/>
            <person name="Hua S.X."/>
        </authorList>
    </citation>
    <scope>NUCLEOTIDE SEQUENCE [LARGE SCALE GENOMIC DNA]</scope>
    <source>
        <strain evidence="2 3">ATCC 200175</strain>
    </source>
</reference>
<dbReference type="EMBL" id="KN819512">
    <property type="protein sequence ID" value="KIJ09063.1"/>
    <property type="molecule type" value="Genomic_DNA"/>
</dbReference>
<dbReference type="HOGENOM" id="CLU_2159172_0_0_1"/>
<protein>
    <submittedName>
        <fullName evidence="2">Uncharacterized protein</fullName>
    </submittedName>
</protein>
<feature type="compositionally biased region" description="Polar residues" evidence="1">
    <location>
        <begin position="31"/>
        <end position="44"/>
    </location>
</feature>
<evidence type="ECO:0000313" key="3">
    <source>
        <dbReference type="Proteomes" id="UP000053647"/>
    </source>
</evidence>
<keyword evidence="3" id="KW-1185">Reference proteome</keyword>
<evidence type="ECO:0000256" key="1">
    <source>
        <dbReference type="SAM" id="MobiDB-lite"/>
    </source>
</evidence>
<proteinExistence type="predicted"/>
<reference evidence="3" key="2">
    <citation type="submission" date="2015-01" db="EMBL/GenBank/DDBJ databases">
        <title>Evolutionary Origins and Diversification of the Mycorrhizal Mutualists.</title>
        <authorList>
            <consortium name="DOE Joint Genome Institute"/>
            <consortium name="Mycorrhizal Genomics Consortium"/>
            <person name="Kohler A."/>
            <person name="Kuo A."/>
            <person name="Nagy L.G."/>
            <person name="Floudas D."/>
            <person name="Copeland A."/>
            <person name="Barry K.W."/>
            <person name="Cichocki N."/>
            <person name="Veneault-Fourrey C."/>
            <person name="LaButti K."/>
            <person name="Lindquist E.A."/>
            <person name="Lipzen A."/>
            <person name="Lundell T."/>
            <person name="Morin E."/>
            <person name="Murat C."/>
            <person name="Riley R."/>
            <person name="Ohm R."/>
            <person name="Sun H."/>
            <person name="Tunlid A."/>
            <person name="Henrissat B."/>
            <person name="Grigoriev I.V."/>
            <person name="Hibbett D.S."/>
            <person name="Martin F."/>
        </authorList>
    </citation>
    <scope>NUCLEOTIDE SEQUENCE [LARGE SCALE GENOMIC DNA]</scope>
    <source>
        <strain evidence="3">ATCC 200175</strain>
    </source>
</reference>
<feature type="compositionally biased region" description="Polar residues" evidence="1">
    <location>
        <begin position="1"/>
        <end position="11"/>
    </location>
</feature>
<sequence length="111" mass="11324">MIQSGWATIQSMIGADSHHGSDTAPDALPSICSTTSQLPRTTNAGDGKSACGTDTANPDVPGPSTCTYEVTRGTGRRSEDDKGVPQGDEGGREGQQGKVNNEVAYPPTGCG</sequence>
<name>A0A0C9TDJ1_PAXIN</name>
<dbReference type="AlphaFoldDB" id="A0A0C9TDJ1"/>
<feature type="region of interest" description="Disordered" evidence="1">
    <location>
        <begin position="1"/>
        <end position="111"/>
    </location>
</feature>
<gene>
    <name evidence="2" type="ORF">PAXINDRAFT_102368</name>
</gene>
<accession>A0A0C9TDJ1</accession>
<dbReference type="Proteomes" id="UP000053647">
    <property type="component" value="Unassembled WGS sequence"/>
</dbReference>